<comment type="subcellular location">
    <subcellularLocation>
        <location evidence="1">Cell membrane</location>
        <topology evidence="1">Single-pass type I membrane protein</topology>
    </subcellularLocation>
</comment>
<keyword evidence="7" id="KW-0732">Signal</keyword>
<evidence type="ECO:0000256" key="8">
    <source>
        <dbReference type="ARBA" id="ARBA00022734"/>
    </source>
</evidence>
<evidence type="ECO:0000256" key="6">
    <source>
        <dbReference type="ARBA" id="ARBA00022692"/>
    </source>
</evidence>
<evidence type="ECO:0000256" key="3">
    <source>
        <dbReference type="ARBA" id="ARBA00008536"/>
    </source>
</evidence>
<keyword evidence="5" id="KW-1003">Cell membrane</keyword>
<name>V4KWS8_EUTSA</name>
<evidence type="ECO:0000313" key="19">
    <source>
        <dbReference type="EMBL" id="ESQ42460.1"/>
    </source>
</evidence>
<proteinExistence type="inferred from homology"/>
<evidence type="ECO:0000256" key="16">
    <source>
        <dbReference type="SAM" id="MobiDB-lite"/>
    </source>
</evidence>
<evidence type="ECO:0000256" key="7">
    <source>
        <dbReference type="ARBA" id="ARBA00022729"/>
    </source>
</evidence>
<dbReference type="GO" id="GO:0004674">
    <property type="term" value="F:protein serine/threonine kinase activity"/>
    <property type="evidence" value="ECO:0007669"/>
    <property type="project" value="UniProtKB-EC"/>
</dbReference>
<keyword evidence="6 17" id="KW-0812">Transmembrane</keyword>
<comment type="catalytic activity">
    <reaction evidence="15">
        <text>L-seryl-[protein] + ATP = O-phospho-L-seryl-[protein] + ADP + H(+)</text>
        <dbReference type="Rhea" id="RHEA:17989"/>
        <dbReference type="Rhea" id="RHEA-COMP:9863"/>
        <dbReference type="Rhea" id="RHEA-COMP:11604"/>
        <dbReference type="ChEBI" id="CHEBI:15378"/>
        <dbReference type="ChEBI" id="CHEBI:29999"/>
        <dbReference type="ChEBI" id="CHEBI:30616"/>
        <dbReference type="ChEBI" id="CHEBI:83421"/>
        <dbReference type="ChEBI" id="CHEBI:456216"/>
        <dbReference type="EC" id="2.7.11.1"/>
    </reaction>
</comment>
<keyword evidence="11 17" id="KW-1133">Transmembrane helix</keyword>
<sequence length="334" mass="36203">MAGVVGSTGFWITISIHIMYLVLAQDGDQFMHYDFREAGLHLDGMANTNDGPLHLTNDTATSTGHAFHKGPMKFTGSSSGSLSFSTEFVFAIFPLQSPPRYGQGMAFVVAPTTDLMIKGSATSYLGLFNRTNDNKTENHILAVELDTNESSEQLETSANHVGIDINSIVSVAYADASYYDETEKKNKTLMLASGKSILIWIDYDGVEQLLNITLAPVPTPKPVSSLLSRSIKPSVPLLSRSINISEIFNETMFVGFSGSTGTVKSDQYILGWSFKNGGKAESLDLSRISDPPNRPPPPLSPPVSESGDTNKLSLMLGTTILSIAFLLMLGVWRH</sequence>
<protein>
    <recommendedName>
        <fullName evidence="18">Legume lectin domain-containing protein</fullName>
    </recommendedName>
</protein>
<dbReference type="STRING" id="72664.V4KWS8"/>
<keyword evidence="20" id="KW-1185">Reference proteome</keyword>
<evidence type="ECO:0000256" key="12">
    <source>
        <dbReference type="ARBA" id="ARBA00023136"/>
    </source>
</evidence>
<dbReference type="GO" id="GO:0030246">
    <property type="term" value="F:carbohydrate binding"/>
    <property type="evidence" value="ECO:0007669"/>
    <property type="project" value="UniProtKB-KW"/>
</dbReference>
<gene>
    <name evidence="19" type="ORF">EUTSA_v10015412mg</name>
</gene>
<comment type="similarity">
    <text evidence="2">Belongs to the leguminous lectin family.</text>
</comment>
<accession>V4KWS8</accession>
<evidence type="ECO:0000256" key="17">
    <source>
        <dbReference type="SAM" id="Phobius"/>
    </source>
</evidence>
<dbReference type="SUPFAM" id="SSF49899">
    <property type="entry name" value="Concanavalin A-like lectins/glucanases"/>
    <property type="match status" value="1"/>
</dbReference>
<dbReference type="GO" id="GO:0005886">
    <property type="term" value="C:plasma membrane"/>
    <property type="evidence" value="ECO:0007669"/>
    <property type="project" value="UniProtKB-SubCell"/>
</dbReference>
<evidence type="ECO:0000256" key="11">
    <source>
        <dbReference type="ARBA" id="ARBA00022989"/>
    </source>
</evidence>
<evidence type="ECO:0000259" key="18">
    <source>
        <dbReference type="Pfam" id="PF00139"/>
    </source>
</evidence>
<dbReference type="AlphaFoldDB" id="V4KWS8"/>
<evidence type="ECO:0000313" key="20">
    <source>
        <dbReference type="Proteomes" id="UP000030689"/>
    </source>
</evidence>
<dbReference type="PANTHER" id="PTHR32401:SF51">
    <property type="entry name" value="NON-SPECIFIC SERINE_THREONINE PROTEIN KINASE"/>
    <property type="match status" value="1"/>
</dbReference>
<evidence type="ECO:0000256" key="10">
    <source>
        <dbReference type="ARBA" id="ARBA00022840"/>
    </source>
</evidence>
<dbReference type="EMBL" id="KI517464">
    <property type="protein sequence ID" value="ESQ42460.1"/>
    <property type="molecule type" value="Genomic_DNA"/>
</dbReference>
<dbReference type="InterPro" id="IPR001220">
    <property type="entry name" value="Legume_lectin_dom"/>
</dbReference>
<dbReference type="KEGG" id="eus:EUTSA_v10015412mg"/>
<keyword evidence="10" id="KW-0067">ATP-binding</keyword>
<dbReference type="OrthoDB" id="543442at2759"/>
<feature type="domain" description="Legume lectin" evidence="18">
    <location>
        <begin position="29"/>
        <end position="286"/>
    </location>
</feature>
<feature type="compositionally biased region" description="Pro residues" evidence="16">
    <location>
        <begin position="292"/>
        <end position="301"/>
    </location>
</feature>
<evidence type="ECO:0000256" key="4">
    <source>
        <dbReference type="ARBA" id="ARBA00010217"/>
    </source>
</evidence>
<dbReference type="InterPro" id="IPR019825">
    <property type="entry name" value="Lectin_legB_Mn/Ca_BS"/>
</dbReference>
<dbReference type="eggNOG" id="ENOG502QSJ4">
    <property type="taxonomic scope" value="Eukaryota"/>
</dbReference>
<feature type="transmembrane region" description="Helical" evidence="17">
    <location>
        <begin position="312"/>
        <end position="332"/>
    </location>
</feature>
<evidence type="ECO:0000256" key="13">
    <source>
        <dbReference type="ARBA" id="ARBA00023170"/>
    </source>
</evidence>
<evidence type="ECO:0000256" key="14">
    <source>
        <dbReference type="ARBA" id="ARBA00047899"/>
    </source>
</evidence>
<dbReference type="CDD" id="cd06899">
    <property type="entry name" value="lectin_legume_LecRK_Arcelin_ConA"/>
    <property type="match status" value="1"/>
</dbReference>
<comment type="similarity">
    <text evidence="3">In the N-terminal section; belongs to the leguminous lectin family.</text>
</comment>
<dbReference type="GO" id="GO:0005524">
    <property type="term" value="F:ATP binding"/>
    <property type="evidence" value="ECO:0007669"/>
    <property type="project" value="UniProtKB-KW"/>
</dbReference>
<dbReference type="InterPro" id="IPR050258">
    <property type="entry name" value="Leguminous_Lectin"/>
</dbReference>
<dbReference type="Proteomes" id="UP000030689">
    <property type="component" value="Unassembled WGS sequence"/>
</dbReference>
<keyword evidence="9" id="KW-0547">Nucleotide-binding</keyword>
<keyword evidence="13" id="KW-0675">Receptor</keyword>
<dbReference type="Gene3D" id="2.60.120.200">
    <property type="match status" value="1"/>
</dbReference>
<dbReference type="Pfam" id="PF00139">
    <property type="entry name" value="Lectin_legB"/>
    <property type="match status" value="1"/>
</dbReference>
<comment type="catalytic activity">
    <reaction evidence="14">
        <text>L-threonyl-[protein] + ATP = O-phospho-L-threonyl-[protein] + ADP + H(+)</text>
        <dbReference type="Rhea" id="RHEA:46608"/>
        <dbReference type="Rhea" id="RHEA-COMP:11060"/>
        <dbReference type="Rhea" id="RHEA-COMP:11605"/>
        <dbReference type="ChEBI" id="CHEBI:15378"/>
        <dbReference type="ChEBI" id="CHEBI:30013"/>
        <dbReference type="ChEBI" id="CHEBI:30616"/>
        <dbReference type="ChEBI" id="CHEBI:61977"/>
        <dbReference type="ChEBI" id="CHEBI:456216"/>
        <dbReference type="EC" id="2.7.11.1"/>
    </reaction>
</comment>
<dbReference type="OMA" id="NESHFML"/>
<reference evidence="19 20" key="1">
    <citation type="journal article" date="2013" name="Front. Plant Sci.">
        <title>The Reference Genome of the Halophytic Plant Eutrema salsugineum.</title>
        <authorList>
            <person name="Yang R."/>
            <person name="Jarvis D.E."/>
            <person name="Chen H."/>
            <person name="Beilstein M.A."/>
            <person name="Grimwood J."/>
            <person name="Jenkins J."/>
            <person name="Shu S."/>
            <person name="Prochnik S."/>
            <person name="Xin M."/>
            <person name="Ma C."/>
            <person name="Schmutz J."/>
            <person name="Wing R.A."/>
            <person name="Mitchell-Olds T."/>
            <person name="Schumaker K.S."/>
            <person name="Wang X."/>
        </authorList>
    </citation>
    <scope>NUCLEOTIDE SEQUENCE [LARGE SCALE GENOMIC DNA]</scope>
</reference>
<dbReference type="FunFam" id="2.60.120.200:FF:000096">
    <property type="entry name" value="L-type lectin-domain containing receptor kinase V.9"/>
    <property type="match status" value="1"/>
</dbReference>
<dbReference type="Gramene" id="ESQ42460">
    <property type="protein sequence ID" value="ESQ42460"/>
    <property type="gene ID" value="EUTSA_v10015412mg"/>
</dbReference>
<dbReference type="PANTHER" id="PTHR32401">
    <property type="entry name" value="CONCANAVALIN A-LIKE LECTIN FAMILY PROTEIN"/>
    <property type="match status" value="1"/>
</dbReference>
<comment type="similarity">
    <text evidence="4">In the C-terminal section; belongs to the protein kinase superfamily. Ser/Thr protein kinase family.</text>
</comment>
<dbReference type="PROSITE" id="PS00307">
    <property type="entry name" value="LECTIN_LEGUME_BETA"/>
    <property type="match status" value="1"/>
</dbReference>
<keyword evidence="12 17" id="KW-0472">Membrane</keyword>
<organism evidence="19 20">
    <name type="scientific">Eutrema salsugineum</name>
    <name type="common">Saltwater cress</name>
    <name type="synonym">Sisymbrium salsugineum</name>
    <dbReference type="NCBI Taxonomy" id="72664"/>
    <lineage>
        <taxon>Eukaryota</taxon>
        <taxon>Viridiplantae</taxon>
        <taxon>Streptophyta</taxon>
        <taxon>Embryophyta</taxon>
        <taxon>Tracheophyta</taxon>
        <taxon>Spermatophyta</taxon>
        <taxon>Magnoliopsida</taxon>
        <taxon>eudicotyledons</taxon>
        <taxon>Gunneridae</taxon>
        <taxon>Pentapetalae</taxon>
        <taxon>rosids</taxon>
        <taxon>malvids</taxon>
        <taxon>Brassicales</taxon>
        <taxon>Brassicaceae</taxon>
        <taxon>Eutremeae</taxon>
        <taxon>Eutrema</taxon>
    </lineage>
</organism>
<feature type="region of interest" description="Disordered" evidence="16">
    <location>
        <begin position="284"/>
        <end position="308"/>
    </location>
</feature>
<evidence type="ECO:0000256" key="2">
    <source>
        <dbReference type="ARBA" id="ARBA00007606"/>
    </source>
</evidence>
<evidence type="ECO:0000256" key="1">
    <source>
        <dbReference type="ARBA" id="ARBA00004251"/>
    </source>
</evidence>
<evidence type="ECO:0000256" key="15">
    <source>
        <dbReference type="ARBA" id="ARBA00048679"/>
    </source>
</evidence>
<keyword evidence="8" id="KW-0430">Lectin</keyword>
<evidence type="ECO:0000256" key="9">
    <source>
        <dbReference type="ARBA" id="ARBA00022741"/>
    </source>
</evidence>
<dbReference type="InterPro" id="IPR013320">
    <property type="entry name" value="ConA-like_dom_sf"/>
</dbReference>
<evidence type="ECO:0000256" key="5">
    <source>
        <dbReference type="ARBA" id="ARBA00022475"/>
    </source>
</evidence>